<dbReference type="InterPro" id="IPR036465">
    <property type="entry name" value="vWFA_dom_sf"/>
</dbReference>
<dbReference type="InterPro" id="IPR002035">
    <property type="entry name" value="VWF_A"/>
</dbReference>
<keyword evidence="3" id="KW-1185">Reference proteome</keyword>
<gene>
    <name evidence="2" type="ORF">GCM10020369_22750</name>
</gene>
<dbReference type="PROSITE" id="PS50234">
    <property type="entry name" value="VWFA"/>
    <property type="match status" value="1"/>
</dbReference>
<proteinExistence type="predicted"/>
<organism evidence="2 3">
    <name type="scientific">Cryptosporangium minutisporangium</name>
    <dbReference type="NCBI Taxonomy" id="113569"/>
    <lineage>
        <taxon>Bacteria</taxon>
        <taxon>Bacillati</taxon>
        <taxon>Actinomycetota</taxon>
        <taxon>Actinomycetes</taxon>
        <taxon>Cryptosporangiales</taxon>
        <taxon>Cryptosporangiaceae</taxon>
        <taxon>Cryptosporangium</taxon>
    </lineage>
</organism>
<dbReference type="EMBL" id="BAAAYN010000014">
    <property type="protein sequence ID" value="GAA3386227.1"/>
    <property type="molecule type" value="Genomic_DNA"/>
</dbReference>
<dbReference type="SUPFAM" id="SSF53300">
    <property type="entry name" value="vWA-like"/>
    <property type="match status" value="1"/>
</dbReference>
<dbReference type="InterPro" id="IPR018247">
    <property type="entry name" value="EF_Hand_1_Ca_BS"/>
</dbReference>
<dbReference type="SUPFAM" id="SSF53850">
    <property type="entry name" value="Periplasmic binding protein-like II"/>
    <property type="match status" value="1"/>
</dbReference>
<reference evidence="3" key="1">
    <citation type="journal article" date="2019" name="Int. J. Syst. Evol. Microbiol.">
        <title>The Global Catalogue of Microorganisms (GCM) 10K type strain sequencing project: providing services to taxonomists for standard genome sequencing and annotation.</title>
        <authorList>
            <consortium name="The Broad Institute Genomics Platform"/>
            <consortium name="The Broad Institute Genome Sequencing Center for Infectious Disease"/>
            <person name="Wu L."/>
            <person name="Ma J."/>
        </authorList>
    </citation>
    <scope>NUCLEOTIDE SEQUENCE [LARGE SCALE GENOMIC DNA]</scope>
    <source>
        <strain evidence="3">JCM 9458</strain>
    </source>
</reference>
<name>A0ABP6SVB3_9ACTN</name>
<evidence type="ECO:0000313" key="2">
    <source>
        <dbReference type="EMBL" id="GAA3386227.1"/>
    </source>
</evidence>
<dbReference type="PROSITE" id="PS00018">
    <property type="entry name" value="EF_HAND_1"/>
    <property type="match status" value="1"/>
</dbReference>
<dbReference type="SMART" id="SM00327">
    <property type="entry name" value="VWA"/>
    <property type="match status" value="1"/>
</dbReference>
<dbReference type="Pfam" id="PF13531">
    <property type="entry name" value="SBP_bac_11"/>
    <property type="match status" value="1"/>
</dbReference>
<evidence type="ECO:0000259" key="1">
    <source>
        <dbReference type="PROSITE" id="PS50234"/>
    </source>
</evidence>
<evidence type="ECO:0000313" key="3">
    <source>
        <dbReference type="Proteomes" id="UP001501676"/>
    </source>
</evidence>
<dbReference type="Proteomes" id="UP001501676">
    <property type="component" value="Unassembled WGS sequence"/>
</dbReference>
<feature type="domain" description="VWFA" evidence="1">
    <location>
        <begin position="369"/>
        <end position="567"/>
    </location>
</feature>
<dbReference type="Gene3D" id="3.40.50.410">
    <property type="entry name" value="von Willebrand factor, type A domain"/>
    <property type="match status" value="1"/>
</dbReference>
<sequence length="572" mass="61205">MIVAIVLATVVSGTTFGYLWVTARCSGTPVELSIAASPDQAPVVESLAEKWQEDAPEIDGRCAEISVRAVQSAEVASSLTPNWKADAEDPRIDVWMPDSKVWIDSAKTRQEVREMVSGPSTTVARSPVVMALPKPMAEALGWPDKVISWAELSRARVAGTTWAKFQHGDWGPLKIGIGDPRASFAALGTLLSVADANGDNSVAEAELGNALVLARASTVELATSDAFLSKMRQVVNTGALKDAGPFPATEAQVAAYDNAKPKVELVAINPDEGTVIANYQFLVLKADWVDSVRQKVAAEFLKFLRGEESKKAYGAAGFRDPQLSTQYAVGLDTELGMGSPPTSTARELPKIESVTQTVGYWTALQRKANLLAVIDSSGSMEEPAPDGSGTRMQVVQQACLRADSLFNPQSYVGSWRFSTNLDGDKDYEEMVPIGPVGGRLPDGTLRKDALDASIYNDLDPEGATGLYDTLLAAYLFMQEHWLGENRLNLLVLMTDGKNEDPDGISQAELIQKLKAAANPDKPIQVLIIGYGPDTDLTELKTITSAVGGNAYPARTGADIEKVFLATLIGSEG</sequence>
<protein>
    <submittedName>
        <fullName evidence="2">Substrate-binding and VWA domain-containing protein</fullName>
    </submittedName>
</protein>
<comment type="caution">
    <text evidence="2">The sequence shown here is derived from an EMBL/GenBank/DDBJ whole genome shotgun (WGS) entry which is preliminary data.</text>
</comment>
<accession>A0ABP6SVB3</accession>